<gene>
    <name evidence="3" type="ORF">UFOPK2032_00747</name>
</gene>
<evidence type="ECO:0000313" key="3">
    <source>
        <dbReference type="EMBL" id="CAB4632919.1"/>
    </source>
</evidence>
<dbReference type="Pfam" id="PF13399">
    <property type="entry name" value="LytR_C"/>
    <property type="match status" value="1"/>
</dbReference>
<keyword evidence="1" id="KW-0812">Transmembrane</keyword>
<evidence type="ECO:0000259" key="2">
    <source>
        <dbReference type="Pfam" id="PF13399"/>
    </source>
</evidence>
<dbReference type="EMBL" id="CAEZVM010000025">
    <property type="protein sequence ID" value="CAB4632919.1"/>
    <property type="molecule type" value="Genomic_DNA"/>
</dbReference>
<feature type="transmembrane region" description="Helical" evidence="1">
    <location>
        <begin position="28"/>
        <end position="50"/>
    </location>
</feature>
<proteinExistence type="predicted"/>
<accession>A0A6J6JA84</accession>
<keyword evidence="1" id="KW-0472">Membrane</keyword>
<dbReference type="InterPro" id="IPR027381">
    <property type="entry name" value="LytR/CpsA/Psr_C"/>
</dbReference>
<organism evidence="3">
    <name type="scientific">freshwater metagenome</name>
    <dbReference type="NCBI Taxonomy" id="449393"/>
    <lineage>
        <taxon>unclassified sequences</taxon>
        <taxon>metagenomes</taxon>
        <taxon>ecological metagenomes</taxon>
    </lineage>
</organism>
<dbReference type="AlphaFoldDB" id="A0A6J6JA84"/>
<feature type="domain" description="LytR/CpsA/Psr regulator C-terminal" evidence="2">
    <location>
        <begin position="72"/>
        <end position="162"/>
    </location>
</feature>
<keyword evidence="1" id="KW-1133">Transmembrane helix</keyword>
<reference evidence="3" key="1">
    <citation type="submission" date="2020-05" db="EMBL/GenBank/DDBJ databases">
        <authorList>
            <person name="Chiriac C."/>
            <person name="Salcher M."/>
            <person name="Ghai R."/>
            <person name="Kavagutti S V."/>
        </authorList>
    </citation>
    <scope>NUCLEOTIDE SEQUENCE</scope>
</reference>
<protein>
    <submittedName>
        <fullName evidence="3">Unannotated protein</fullName>
    </submittedName>
</protein>
<name>A0A6J6JA84_9ZZZZ</name>
<sequence>MPKNQQDEFDAASGVGGKYLAPKKPLDYVVSFLTLTLLSAALASGSILGLRIWDAGVMISGDVAEEEATVPQLEIAIVDGTNTGQAQALRDQLVQEGWNIVSATSLSELDPELEPAAATLIFLSSETYRADAAGLLVNFPTAPITVSDQFSSPVTVLIGTDYLG</sequence>
<evidence type="ECO:0000256" key="1">
    <source>
        <dbReference type="SAM" id="Phobius"/>
    </source>
</evidence>